<dbReference type="PANTHER" id="PTHR10159">
    <property type="entry name" value="DUAL SPECIFICITY PROTEIN PHOSPHATASE"/>
    <property type="match status" value="1"/>
</dbReference>
<accession>A0A813LBE0</accession>
<organism evidence="7 8">
    <name type="scientific">Polarella glacialis</name>
    <name type="common">Dinoflagellate</name>
    <dbReference type="NCBI Taxonomy" id="89957"/>
    <lineage>
        <taxon>Eukaryota</taxon>
        <taxon>Sar</taxon>
        <taxon>Alveolata</taxon>
        <taxon>Dinophyceae</taxon>
        <taxon>Suessiales</taxon>
        <taxon>Suessiaceae</taxon>
        <taxon>Polarella</taxon>
    </lineage>
</organism>
<protein>
    <recommendedName>
        <fullName evidence="2">protein-tyrosine-phosphatase</fullName>
        <ecNumber evidence="2">3.1.3.48</ecNumber>
    </recommendedName>
</protein>
<dbReference type="InterPro" id="IPR029021">
    <property type="entry name" value="Prot-tyrosine_phosphatase-like"/>
</dbReference>
<dbReference type="Pfam" id="PF00782">
    <property type="entry name" value="DSPc"/>
    <property type="match status" value="1"/>
</dbReference>
<sequence>MFQFLRPRSSDDEVEGVPHHIPLSEIIRDRLYLGSALNAREIGKGQNPLGITHVLNVCDFPVLSPGLHGLAVEWVPIADDGTDDVFGPLQGEADYELALRSNPGARPVGAWWRCLAFLEDALSSQVGEGSRVLVHCAIGVNRSVTIVAAWLMHSWRWQAHRALQYVECRRPIANPVDSHRQQLVAFQQQLHIRNRRCTMM</sequence>
<feature type="domain" description="Tyrosine-protein phosphatase" evidence="5">
    <location>
        <begin position="21"/>
        <end position="192"/>
    </location>
</feature>
<proteinExistence type="inferred from homology"/>
<evidence type="ECO:0000256" key="4">
    <source>
        <dbReference type="ARBA" id="ARBA00022912"/>
    </source>
</evidence>
<comment type="similarity">
    <text evidence="1">Belongs to the protein-tyrosine phosphatase family. Non-receptor class dual specificity subfamily.</text>
</comment>
<reference evidence="7" key="1">
    <citation type="submission" date="2021-02" db="EMBL/GenBank/DDBJ databases">
        <authorList>
            <person name="Dougan E. K."/>
            <person name="Rhodes N."/>
            <person name="Thang M."/>
            <person name="Chan C."/>
        </authorList>
    </citation>
    <scope>NUCLEOTIDE SEQUENCE</scope>
</reference>
<evidence type="ECO:0000259" key="6">
    <source>
        <dbReference type="PROSITE" id="PS50056"/>
    </source>
</evidence>
<evidence type="ECO:0000256" key="3">
    <source>
        <dbReference type="ARBA" id="ARBA00022801"/>
    </source>
</evidence>
<feature type="domain" description="Tyrosine specific protein phosphatases" evidence="6">
    <location>
        <begin position="115"/>
        <end position="181"/>
    </location>
</feature>
<dbReference type="PROSITE" id="PS50054">
    <property type="entry name" value="TYR_PHOSPHATASE_DUAL"/>
    <property type="match status" value="1"/>
</dbReference>
<dbReference type="SUPFAM" id="SSF52799">
    <property type="entry name" value="(Phosphotyrosine protein) phosphatases II"/>
    <property type="match status" value="1"/>
</dbReference>
<dbReference type="GO" id="GO:0005737">
    <property type="term" value="C:cytoplasm"/>
    <property type="evidence" value="ECO:0007669"/>
    <property type="project" value="TreeGrafter"/>
</dbReference>
<evidence type="ECO:0000313" key="7">
    <source>
        <dbReference type="EMBL" id="CAE8720628.1"/>
    </source>
</evidence>
<dbReference type="AlphaFoldDB" id="A0A813LBE0"/>
<evidence type="ECO:0000256" key="2">
    <source>
        <dbReference type="ARBA" id="ARBA00013064"/>
    </source>
</evidence>
<dbReference type="PANTHER" id="PTHR10159:SF519">
    <property type="entry name" value="DUAL SPECIFICITY PROTEIN PHOSPHATASE MPK3"/>
    <property type="match status" value="1"/>
</dbReference>
<keyword evidence="3" id="KW-0378">Hydrolase</keyword>
<dbReference type="InterPro" id="IPR000387">
    <property type="entry name" value="Tyr_Pase_dom"/>
</dbReference>
<dbReference type="PROSITE" id="PS50056">
    <property type="entry name" value="TYR_PHOSPHATASE_2"/>
    <property type="match status" value="1"/>
</dbReference>
<dbReference type="InterPro" id="IPR000340">
    <property type="entry name" value="Dual-sp_phosphatase_cat-dom"/>
</dbReference>
<keyword evidence="4" id="KW-0904">Protein phosphatase</keyword>
<dbReference type="SMART" id="SM00195">
    <property type="entry name" value="DSPc"/>
    <property type="match status" value="1"/>
</dbReference>
<dbReference type="EMBL" id="CAJNNW010033837">
    <property type="protein sequence ID" value="CAE8720628.1"/>
    <property type="molecule type" value="Genomic_DNA"/>
</dbReference>
<gene>
    <name evidence="7" type="ORF">PGLA2088_LOCUS41437</name>
</gene>
<dbReference type="Gene3D" id="3.90.190.10">
    <property type="entry name" value="Protein tyrosine phosphatase superfamily"/>
    <property type="match status" value="1"/>
</dbReference>
<name>A0A813LBE0_POLGL</name>
<evidence type="ECO:0000256" key="1">
    <source>
        <dbReference type="ARBA" id="ARBA00008601"/>
    </source>
</evidence>
<dbReference type="GO" id="GO:0043409">
    <property type="term" value="P:negative regulation of MAPK cascade"/>
    <property type="evidence" value="ECO:0007669"/>
    <property type="project" value="TreeGrafter"/>
</dbReference>
<comment type="caution">
    <text evidence="7">The sequence shown here is derived from an EMBL/GenBank/DDBJ whole genome shotgun (WGS) entry which is preliminary data.</text>
</comment>
<dbReference type="Proteomes" id="UP000626109">
    <property type="component" value="Unassembled WGS sequence"/>
</dbReference>
<dbReference type="CDD" id="cd14498">
    <property type="entry name" value="DSP"/>
    <property type="match status" value="1"/>
</dbReference>
<dbReference type="EC" id="3.1.3.48" evidence="2"/>
<evidence type="ECO:0000259" key="5">
    <source>
        <dbReference type="PROSITE" id="PS50054"/>
    </source>
</evidence>
<evidence type="ECO:0000313" key="8">
    <source>
        <dbReference type="Proteomes" id="UP000626109"/>
    </source>
</evidence>
<dbReference type="InterPro" id="IPR020422">
    <property type="entry name" value="TYR_PHOSPHATASE_DUAL_dom"/>
</dbReference>
<dbReference type="GO" id="GO:0004725">
    <property type="term" value="F:protein tyrosine phosphatase activity"/>
    <property type="evidence" value="ECO:0007669"/>
    <property type="project" value="UniProtKB-EC"/>
</dbReference>